<evidence type="ECO:0000313" key="1">
    <source>
        <dbReference type="EMBL" id="TNV86309.1"/>
    </source>
</evidence>
<dbReference type="EMBL" id="RRYP01001174">
    <property type="protein sequence ID" value="TNV86309.1"/>
    <property type="molecule type" value="Genomic_DNA"/>
</dbReference>
<name>A0A8J8P5G7_HALGN</name>
<gene>
    <name evidence="1" type="ORF">FGO68_gene17522</name>
</gene>
<organism evidence="1 2">
    <name type="scientific">Halteria grandinella</name>
    <dbReference type="NCBI Taxonomy" id="5974"/>
    <lineage>
        <taxon>Eukaryota</taxon>
        <taxon>Sar</taxon>
        <taxon>Alveolata</taxon>
        <taxon>Ciliophora</taxon>
        <taxon>Intramacronucleata</taxon>
        <taxon>Spirotrichea</taxon>
        <taxon>Stichotrichia</taxon>
        <taxon>Sporadotrichida</taxon>
        <taxon>Halteriidae</taxon>
        <taxon>Halteria</taxon>
    </lineage>
</organism>
<dbReference type="Proteomes" id="UP000785679">
    <property type="component" value="Unassembled WGS sequence"/>
</dbReference>
<proteinExistence type="predicted"/>
<dbReference type="AlphaFoldDB" id="A0A8J8P5G7"/>
<accession>A0A8J8P5G7</accession>
<reference evidence="1" key="1">
    <citation type="submission" date="2019-06" db="EMBL/GenBank/DDBJ databases">
        <authorList>
            <person name="Zheng W."/>
        </authorList>
    </citation>
    <scope>NUCLEOTIDE SEQUENCE</scope>
    <source>
        <strain evidence="1">QDHG01</strain>
    </source>
</reference>
<comment type="caution">
    <text evidence="1">The sequence shown here is derived from an EMBL/GenBank/DDBJ whole genome shotgun (WGS) entry which is preliminary data.</text>
</comment>
<sequence>MQSLTLIQHIQLLRLELKIHSNKCYEVDQVHKCLSRVCRDTLEYLQSEEAITQDYLGGGLSSRRKQKGLWYFRQDILLQMILHIVGLFFELRGNNHLENIVQARNYYLLSISCPLLEQVELGLMKKSLQRFSRISRVRVTGSPNVNFQIHNQIKKCSSHFLCLQ</sequence>
<protein>
    <submittedName>
        <fullName evidence="1">Uncharacterized protein</fullName>
    </submittedName>
</protein>
<keyword evidence="2" id="KW-1185">Reference proteome</keyword>
<evidence type="ECO:0000313" key="2">
    <source>
        <dbReference type="Proteomes" id="UP000785679"/>
    </source>
</evidence>